<reference evidence="9 10" key="2">
    <citation type="submission" date="2019-01" db="EMBL/GenBank/DDBJ databases">
        <title>The decoding of complex shrimp genome reveals the adaptation for benthos swimmer, frequently molting mechanism and breeding impact on genome.</title>
        <authorList>
            <person name="Sun Y."/>
            <person name="Gao Y."/>
            <person name="Yu Y."/>
        </authorList>
    </citation>
    <scope>NUCLEOTIDE SEQUENCE [LARGE SCALE GENOMIC DNA]</scope>
    <source>
        <tissue evidence="9">Muscle</tissue>
    </source>
</reference>
<dbReference type="SMART" id="SM00636">
    <property type="entry name" value="Glyco_18"/>
    <property type="match status" value="1"/>
</dbReference>
<gene>
    <name evidence="9" type="ORF">C7M84_024337</name>
</gene>
<proteinExistence type="inferred from homology"/>
<dbReference type="AlphaFoldDB" id="A0A3R7SZ13"/>
<dbReference type="Proteomes" id="UP000283509">
    <property type="component" value="Unassembled WGS sequence"/>
</dbReference>
<dbReference type="Gene3D" id="3.10.50.10">
    <property type="match status" value="1"/>
</dbReference>
<accession>A0A3R7SZ13</accession>
<dbReference type="InterPro" id="IPR001223">
    <property type="entry name" value="Glyco_hydro18_cat"/>
</dbReference>
<dbReference type="GO" id="GO:0008061">
    <property type="term" value="F:chitin binding"/>
    <property type="evidence" value="ECO:0007669"/>
    <property type="project" value="InterPro"/>
</dbReference>
<dbReference type="OrthoDB" id="76388at2759"/>
<evidence type="ECO:0000256" key="1">
    <source>
        <dbReference type="ARBA" id="ARBA00022729"/>
    </source>
</evidence>
<evidence type="ECO:0000259" key="8">
    <source>
        <dbReference type="PROSITE" id="PS51910"/>
    </source>
</evidence>
<evidence type="ECO:0000313" key="10">
    <source>
        <dbReference type="Proteomes" id="UP000283509"/>
    </source>
</evidence>
<dbReference type="InterPro" id="IPR029070">
    <property type="entry name" value="Chitinase_insertion_sf"/>
</dbReference>
<dbReference type="SUPFAM" id="SSF54556">
    <property type="entry name" value="Chitinase insertion domain"/>
    <property type="match status" value="1"/>
</dbReference>
<dbReference type="Pfam" id="PF00704">
    <property type="entry name" value="Glyco_hydro_18"/>
    <property type="match status" value="1"/>
</dbReference>
<dbReference type="InterPro" id="IPR017853">
    <property type="entry name" value="GH"/>
</dbReference>
<dbReference type="PROSITE" id="PS01095">
    <property type="entry name" value="GH18_1"/>
    <property type="match status" value="1"/>
</dbReference>
<evidence type="ECO:0000256" key="7">
    <source>
        <dbReference type="SAM" id="SignalP"/>
    </source>
</evidence>
<comment type="caution">
    <text evidence="9">The sequence shown here is derived from an EMBL/GenBank/DDBJ whole genome shotgun (WGS) entry which is preliminary data.</text>
</comment>
<evidence type="ECO:0000256" key="6">
    <source>
        <dbReference type="RuleBase" id="RU004453"/>
    </source>
</evidence>
<dbReference type="InterPro" id="IPR001579">
    <property type="entry name" value="Glyco_hydro_18_chit_AS"/>
</dbReference>
<evidence type="ECO:0000256" key="2">
    <source>
        <dbReference type="ARBA" id="ARBA00022801"/>
    </source>
</evidence>
<feature type="chain" id="PRO_5018597997" evidence="7">
    <location>
        <begin position="22"/>
        <end position="416"/>
    </location>
</feature>
<organism evidence="9 10">
    <name type="scientific">Penaeus vannamei</name>
    <name type="common">Whiteleg shrimp</name>
    <name type="synonym">Litopenaeus vannamei</name>
    <dbReference type="NCBI Taxonomy" id="6689"/>
    <lineage>
        <taxon>Eukaryota</taxon>
        <taxon>Metazoa</taxon>
        <taxon>Ecdysozoa</taxon>
        <taxon>Arthropoda</taxon>
        <taxon>Crustacea</taxon>
        <taxon>Multicrustacea</taxon>
        <taxon>Malacostraca</taxon>
        <taxon>Eumalacostraca</taxon>
        <taxon>Eucarida</taxon>
        <taxon>Decapoda</taxon>
        <taxon>Dendrobranchiata</taxon>
        <taxon>Penaeoidea</taxon>
        <taxon>Penaeidae</taxon>
        <taxon>Penaeus</taxon>
    </lineage>
</organism>
<dbReference type="SUPFAM" id="SSF51445">
    <property type="entry name" value="(Trans)glycosidases"/>
    <property type="match status" value="1"/>
</dbReference>
<dbReference type="FunFam" id="3.10.50.10:FF:000003">
    <property type="entry name" value="Class V chitinase CHIT5b"/>
    <property type="match status" value="1"/>
</dbReference>
<dbReference type="GO" id="GO:0006032">
    <property type="term" value="P:chitin catabolic process"/>
    <property type="evidence" value="ECO:0007669"/>
    <property type="project" value="TreeGrafter"/>
</dbReference>
<keyword evidence="2 5" id="KW-0378">Hydrolase</keyword>
<dbReference type="STRING" id="6689.A0A3R7SZ13"/>
<reference evidence="9 10" key="1">
    <citation type="submission" date="2018-04" db="EMBL/GenBank/DDBJ databases">
        <authorList>
            <person name="Zhang X."/>
            <person name="Yuan J."/>
            <person name="Li F."/>
            <person name="Xiang J."/>
        </authorList>
    </citation>
    <scope>NUCLEOTIDE SEQUENCE [LARGE SCALE GENOMIC DNA]</scope>
    <source>
        <tissue evidence="9">Muscle</tissue>
    </source>
</reference>
<keyword evidence="1 7" id="KW-0732">Signal</keyword>
<dbReference type="EMBL" id="QCYY01000817">
    <property type="protein sequence ID" value="ROT82482.1"/>
    <property type="molecule type" value="Genomic_DNA"/>
</dbReference>
<evidence type="ECO:0000256" key="4">
    <source>
        <dbReference type="ARBA" id="ARBA00023295"/>
    </source>
</evidence>
<feature type="signal peptide" evidence="7">
    <location>
        <begin position="1"/>
        <end position="21"/>
    </location>
</feature>
<dbReference type="InterPro" id="IPR011583">
    <property type="entry name" value="Chitinase_II/V-like_cat"/>
</dbReference>
<dbReference type="GO" id="GO:0005576">
    <property type="term" value="C:extracellular region"/>
    <property type="evidence" value="ECO:0007669"/>
    <property type="project" value="TreeGrafter"/>
</dbReference>
<name>A0A3R7SZ13_PENVA</name>
<dbReference type="PANTHER" id="PTHR11177">
    <property type="entry name" value="CHITINASE"/>
    <property type="match status" value="1"/>
</dbReference>
<keyword evidence="3" id="KW-0325">Glycoprotein</keyword>
<evidence type="ECO:0000256" key="5">
    <source>
        <dbReference type="RuleBase" id="RU000489"/>
    </source>
</evidence>
<dbReference type="GO" id="GO:0004568">
    <property type="term" value="F:chitinase activity"/>
    <property type="evidence" value="ECO:0007669"/>
    <property type="project" value="TreeGrafter"/>
</dbReference>
<dbReference type="InterPro" id="IPR050314">
    <property type="entry name" value="Glycosyl_Hydrlase_18"/>
</dbReference>
<evidence type="ECO:0000256" key="3">
    <source>
        <dbReference type="ARBA" id="ARBA00023180"/>
    </source>
</evidence>
<comment type="similarity">
    <text evidence="6">Belongs to the glycosyl hydrolase 18 family.</text>
</comment>
<keyword evidence="4 5" id="KW-0326">Glycosidase</keyword>
<dbReference type="PROSITE" id="PS51910">
    <property type="entry name" value="GH18_2"/>
    <property type="match status" value="1"/>
</dbReference>
<dbReference type="Gene3D" id="3.20.20.80">
    <property type="entry name" value="Glycosidases"/>
    <property type="match status" value="1"/>
</dbReference>
<sequence>MVVVVVVLWTCVAYVLWQCSAGESHARIYIDDLLKRHQKLISGSEPNTQTENIVVDSNIKRVCYYALPHVNTTVATLSPRDIPPDLCTHIIIIGAEIHDNKIVPVEENDLKVFAEVVALKEVNPSLRVLLCLGGDFSELVRDPTSVAVFAYNAQQFLINYNLDGIDLDWEFPAWPAWKKNVLEKKWFTYFVLQLNNALKLAAHPSFLLSIAVGTPKPIVDHCYEVDQLAKYVDFVSIMGYDYHMYQSYLPFTGHNAPLAERHDEIGYFSTLNIEWATQYWLQKGMPKEKLMVGIPTYGRTWRLLSGAWHNVGAPAVGTGMLGGSLTYTEACIFVKEGATAYFDDESKVPYAVRGRDWVSYENPASIRAKAEWVKTSGVAGVMTFDLNSDDYAGLCSRKKFELHNIIKDTLSDIPHK</sequence>
<dbReference type="PANTHER" id="PTHR11177:SF390">
    <property type="entry name" value="CHITINASE 11"/>
    <property type="match status" value="1"/>
</dbReference>
<protein>
    <submittedName>
        <fullName evidence="9">Acidic mammalian chitinase</fullName>
    </submittedName>
</protein>
<feature type="domain" description="GH18" evidence="8">
    <location>
        <begin position="59"/>
        <end position="413"/>
    </location>
</feature>
<keyword evidence="10" id="KW-1185">Reference proteome</keyword>
<dbReference type="GO" id="GO:0005975">
    <property type="term" value="P:carbohydrate metabolic process"/>
    <property type="evidence" value="ECO:0007669"/>
    <property type="project" value="InterPro"/>
</dbReference>
<evidence type="ECO:0000313" key="9">
    <source>
        <dbReference type="EMBL" id="ROT82482.1"/>
    </source>
</evidence>